<proteinExistence type="predicted"/>
<name>A0A4Q6XPZ4_9SPHI</name>
<dbReference type="EMBL" id="SGIT01000001">
    <property type="protein sequence ID" value="RZF61991.1"/>
    <property type="molecule type" value="Genomic_DNA"/>
</dbReference>
<dbReference type="AlphaFoldDB" id="A0A4Q6XPZ4"/>
<keyword evidence="3" id="KW-1185">Reference proteome</keyword>
<reference evidence="2 3" key="1">
    <citation type="submission" date="2019-02" db="EMBL/GenBank/DDBJ databases">
        <authorList>
            <person name="Li Y."/>
        </authorList>
    </citation>
    <scope>NUCLEOTIDE SEQUENCE [LARGE SCALE GENOMIC DNA]</scope>
    <source>
        <strain evidence="2 3">30C10-4-7</strain>
    </source>
</reference>
<sequence length="429" mass="47560">MKDRNKELIELIKEGLKNVEELPYKEGAWEAYKAKYEPTRKVRYFALPWVAAAVMALAGFTFLFLHDWTDSTEQPLPTIPMSVGETTDKPMTTAPGSERLASINVPADKIPADKIKESTRNRVTLDEIDLPPLHVVHLTSKPMLTAKVEKPILLSVTEGGKPPVALPWNDDLIAGEQIDPNFAYQSEAARHLSPKKLRLTDRFELGAFVSPSTTDRSFDLGGGLVFAYRFNDKIAIRTGASFNQYEVGMLKSHVQEIGEEKKQAAAAIKNTDKLISKEAASLRTNNFFIPNLNAVTGKVQTLDIPLDIRYNLTKEFYATGGVSYAAVLSQERFDHYEESAGIPTYSSASDSEKPAENPVTTIETTQISSDENINTNGFGGFVNFSVGRKVNMGKTMKVSIEPFVKFPVGQFKRADMNYTNGGIRIMTSF</sequence>
<accession>A0A4Q6XPZ4</accession>
<dbReference type="Proteomes" id="UP000292855">
    <property type="component" value="Unassembled WGS sequence"/>
</dbReference>
<keyword evidence="1" id="KW-0472">Membrane</keyword>
<evidence type="ECO:0000313" key="3">
    <source>
        <dbReference type="Proteomes" id="UP000292855"/>
    </source>
</evidence>
<comment type="caution">
    <text evidence="2">The sequence shown here is derived from an EMBL/GenBank/DDBJ whole genome shotgun (WGS) entry which is preliminary data.</text>
</comment>
<organism evidence="2 3">
    <name type="scientific">Sphingobacterium corticibacterium</name>
    <dbReference type="NCBI Taxonomy" id="2484746"/>
    <lineage>
        <taxon>Bacteria</taxon>
        <taxon>Pseudomonadati</taxon>
        <taxon>Bacteroidota</taxon>
        <taxon>Sphingobacteriia</taxon>
        <taxon>Sphingobacteriales</taxon>
        <taxon>Sphingobacteriaceae</taxon>
        <taxon>Sphingobacterium</taxon>
    </lineage>
</organism>
<keyword evidence="1" id="KW-0812">Transmembrane</keyword>
<feature type="transmembrane region" description="Helical" evidence="1">
    <location>
        <begin position="44"/>
        <end position="65"/>
    </location>
</feature>
<evidence type="ECO:0000313" key="2">
    <source>
        <dbReference type="EMBL" id="RZF61991.1"/>
    </source>
</evidence>
<protein>
    <submittedName>
        <fullName evidence="2">Uncharacterized protein</fullName>
    </submittedName>
</protein>
<keyword evidence="1" id="KW-1133">Transmembrane helix</keyword>
<dbReference type="RefSeq" id="WP_130140221.1">
    <property type="nucleotide sequence ID" value="NZ_SGIT01000001.1"/>
</dbReference>
<evidence type="ECO:0000256" key="1">
    <source>
        <dbReference type="SAM" id="Phobius"/>
    </source>
</evidence>
<gene>
    <name evidence="2" type="ORF">EWE74_04010</name>
</gene>
<dbReference type="OrthoDB" id="1419682at2"/>